<dbReference type="AlphaFoldDB" id="M1NX87"/>
<reference evidence="3 4" key="1">
    <citation type="journal article" date="2012" name="Stand. Genomic Sci.">
        <title>Genome sequence of the halotolerant bacterium Corynebacterium halotolerans type strain YIM 70093(T) (= DSM 44683(T)).</title>
        <authorList>
            <person name="Ruckert C."/>
            <person name="Albersmeier A."/>
            <person name="Al-Dilaimi A."/>
            <person name="Niehaus K."/>
            <person name="Szczepanowski R."/>
            <person name="Kalinowski J."/>
        </authorList>
    </citation>
    <scope>NUCLEOTIDE SEQUENCE [LARGE SCALE GENOMIC DNA]</scope>
    <source>
        <strain evidence="3">YIM 70093</strain>
    </source>
</reference>
<dbReference type="InterPro" id="IPR002201">
    <property type="entry name" value="Glyco_trans_9"/>
</dbReference>
<dbReference type="PANTHER" id="PTHR30160">
    <property type="entry name" value="TETRAACYLDISACCHARIDE 4'-KINASE-RELATED"/>
    <property type="match status" value="1"/>
</dbReference>
<evidence type="ECO:0000313" key="4">
    <source>
        <dbReference type="Proteomes" id="UP000011723"/>
    </source>
</evidence>
<dbReference type="Pfam" id="PF01075">
    <property type="entry name" value="Glyco_transf_9"/>
    <property type="match status" value="1"/>
</dbReference>
<keyword evidence="2 3" id="KW-0808">Transferase</keyword>
<dbReference type="HOGENOM" id="CLU_038371_0_1_11"/>
<protein>
    <submittedName>
        <fullName evidence="3">Glycosyl transferase family protein</fullName>
    </submittedName>
</protein>
<dbReference type="KEGG" id="chn:A605_05495"/>
<evidence type="ECO:0000313" key="3">
    <source>
        <dbReference type="EMBL" id="AGF72105.1"/>
    </source>
</evidence>
<keyword evidence="1" id="KW-0328">Glycosyltransferase</keyword>
<organism evidence="3 4">
    <name type="scientific">Corynebacterium halotolerans YIM 70093 = DSM 44683</name>
    <dbReference type="NCBI Taxonomy" id="1121362"/>
    <lineage>
        <taxon>Bacteria</taxon>
        <taxon>Bacillati</taxon>
        <taxon>Actinomycetota</taxon>
        <taxon>Actinomycetes</taxon>
        <taxon>Mycobacteriales</taxon>
        <taxon>Corynebacteriaceae</taxon>
        <taxon>Corynebacterium</taxon>
    </lineage>
</organism>
<gene>
    <name evidence="3" type="ORF">A605_05495</name>
</gene>
<dbReference type="SUPFAM" id="SSF53756">
    <property type="entry name" value="UDP-Glycosyltransferase/glycogen phosphorylase"/>
    <property type="match status" value="1"/>
</dbReference>
<dbReference type="PATRIC" id="fig|1121362.3.peg.1106"/>
<keyword evidence="4" id="KW-1185">Reference proteome</keyword>
<evidence type="ECO:0000256" key="1">
    <source>
        <dbReference type="ARBA" id="ARBA00022676"/>
    </source>
</evidence>
<sequence length="353" mass="37483">MLRGGGLGDLMFAMPGIAALAAAYPEATVTVLGTPAAKALLEGRPGPVDEVVVLPFAEGVRPGPEDPAALEDFFARMRERKFDLAVQIHGGGRYSNPFLLKLGARHTVGTRTPDAEALERNLPYIYYQNEAMRGLEVAGLAGAPARNLEARLEVTDGEREAAERHRDAGARGLLTIHPGATDPRRRWPAENFGEVAAGAAADGWQVLIVGDDGDADAAEEIIDVARRRLREQGAEAAPTVTSVTGKLSLPELLGVLALSDVMLGNDSGPRHLAMAVGTRTVGLFWLGNLINAGPLGRGLHRTHMSWVTHCPECGADVTQVGWTAERCEHDPSFLAGIEPAAVYADVRALMDGE</sequence>
<proteinExistence type="predicted"/>
<evidence type="ECO:0000256" key="2">
    <source>
        <dbReference type="ARBA" id="ARBA00022679"/>
    </source>
</evidence>
<name>M1NX87_9CORY</name>
<dbReference type="InterPro" id="IPR051199">
    <property type="entry name" value="LPS_LOS_Heptosyltrfase"/>
</dbReference>
<dbReference type="Gene3D" id="3.40.50.2000">
    <property type="entry name" value="Glycogen Phosphorylase B"/>
    <property type="match status" value="2"/>
</dbReference>
<dbReference type="Proteomes" id="UP000011723">
    <property type="component" value="Chromosome"/>
</dbReference>
<accession>M1NX87</accession>
<dbReference type="PANTHER" id="PTHR30160:SF1">
    <property type="entry name" value="LIPOPOLYSACCHARIDE 1,2-N-ACETYLGLUCOSAMINETRANSFERASE-RELATED"/>
    <property type="match status" value="1"/>
</dbReference>
<dbReference type="STRING" id="1121362.A605_05495"/>
<dbReference type="GO" id="GO:0008713">
    <property type="term" value="F:ADP-heptose-lipopolysaccharide heptosyltransferase activity"/>
    <property type="evidence" value="ECO:0007669"/>
    <property type="project" value="TreeGrafter"/>
</dbReference>
<dbReference type="CDD" id="cd03789">
    <property type="entry name" value="GT9_LPS_heptosyltransferase"/>
    <property type="match status" value="1"/>
</dbReference>
<dbReference type="GO" id="GO:0005829">
    <property type="term" value="C:cytosol"/>
    <property type="evidence" value="ECO:0007669"/>
    <property type="project" value="TreeGrafter"/>
</dbReference>
<dbReference type="EMBL" id="CP003697">
    <property type="protein sequence ID" value="AGF72105.1"/>
    <property type="molecule type" value="Genomic_DNA"/>
</dbReference>
<dbReference type="GO" id="GO:0009244">
    <property type="term" value="P:lipopolysaccharide core region biosynthetic process"/>
    <property type="evidence" value="ECO:0007669"/>
    <property type="project" value="TreeGrafter"/>
</dbReference>
<dbReference type="eggNOG" id="COG0859">
    <property type="taxonomic scope" value="Bacteria"/>
</dbReference>